<dbReference type="Proteomes" id="UP001328107">
    <property type="component" value="Unassembled WGS sequence"/>
</dbReference>
<protein>
    <submittedName>
        <fullName evidence="2">Uncharacterized protein</fullName>
    </submittedName>
</protein>
<feature type="compositionally biased region" description="Low complexity" evidence="1">
    <location>
        <begin position="45"/>
        <end position="80"/>
    </location>
</feature>
<organism evidence="2 3">
    <name type="scientific">Pristionchus mayeri</name>
    <dbReference type="NCBI Taxonomy" id="1317129"/>
    <lineage>
        <taxon>Eukaryota</taxon>
        <taxon>Metazoa</taxon>
        <taxon>Ecdysozoa</taxon>
        <taxon>Nematoda</taxon>
        <taxon>Chromadorea</taxon>
        <taxon>Rhabditida</taxon>
        <taxon>Rhabditina</taxon>
        <taxon>Diplogasteromorpha</taxon>
        <taxon>Diplogasteroidea</taxon>
        <taxon>Neodiplogasteridae</taxon>
        <taxon>Pristionchus</taxon>
    </lineage>
</organism>
<reference evidence="3" key="1">
    <citation type="submission" date="2022-10" db="EMBL/GenBank/DDBJ databases">
        <title>Genome assembly of Pristionchus species.</title>
        <authorList>
            <person name="Yoshida K."/>
            <person name="Sommer R.J."/>
        </authorList>
    </citation>
    <scope>NUCLEOTIDE SEQUENCE [LARGE SCALE GENOMIC DNA]</scope>
    <source>
        <strain evidence="3">RS5460</strain>
    </source>
</reference>
<feature type="non-terminal residue" evidence="2">
    <location>
        <position position="80"/>
    </location>
</feature>
<dbReference type="AlphaFoldDB" id="A0AAN5I8S2"/>
<feature type="compositionally biased region" description="Polar residues" evidence="1">
    <location>
        <begin position="31"/>
        <end position="43"/>
    </location>
</feature>
<accession>A0AAN5I8S2</accession>
<dbReference type="EMBL" id="BTRK01000005">
    <property type="protein sequence ID" value="GMR55679.1"/>
    <property type="molecule type" value="Genomic_DNA"/>
</dbReference>
<proteinExistence type="predicted"/>
<evidence type="ECO:0000256" key="1">
    <source>
        <dbReference type="SAM" id="MobiDB-lite"/>
    </source>
</evidence>
<feature type="non-terminal residue" evidence="2">
    <location>
        <position position="1"/>
    </location>
</feature>
<sequence>RLAITLPPSFFLHPHHRQLLLRLLQAVMASTESYQSSRPTEPKSTLRSSRCSLNSSSCTTTGVSSSPTEMPSVVPSEEEE</sequence>
<evidence type="ECO:0000313" key="3">
    <source>
        <dbReference type="Proteomes" id="UP001328107"/>
    </source>
</evidence>
<gene>
    <name evidence="2" type="ORF">PMAYCL1PPCAC_25874</name>
</gene>
<feature type="region of interest" description="Disordered" evidence="1">
    <location>
        <begin position="31"/>
        <end position="80"/>
    </location>
</feature>
<keyword evidence="3" id="KW-1185">Reference proteome</keyword>
<comment type="caution">
    <text evidence="2">The sequence shown here is derived from an EMBL/GenBank/DDBJ whole genome shotgun (WGS) entry which is preliminary data.</text>
</comment>
<name>A0AAN5I8S2_9BILA</name>
<evidence type="ECO:0000313" key="2">
    <source>
        <dbReference type="EMBL" id="GMR55679.1"/>
    </source>
</evidence>